<dbReference type="GO" id="GO:0004633">
    <property type="term" value="F:phosphopantothenoylcysteine decarboxylase activity"/>
    <property type="evidence" value="ECO:0007669"/>
    <property type="project" value="TreeGrafter"/>
</dbReference>
<dbReference type="GO" id="GO:0010181">
    <property type="term" value="F:FMN binding"/>
    <property type="evidence" value="ECO:0007669"/>
    <property type="project" value="TreeGrafter"/>
</dbReference>
<dbReference type="InterPro" id="IPR036551">
    <property type="entry name" value="Flavin_trans-like"/>
</dbReference>
<evidence type="ECO:0000259" key="1">
    <source>
        <dbReference type="Pfam" id="PF02441"/>
    </source>
</evidence>
<reference evidence="2" key="1">
    <citation type="submission" date="2020-02" db="EMBL/GenBank/DDBJ databases">
        <authorList>
            <person name="Meier V. D."/>
        </authorList>
    </citation>
    <scope>NUCLEOTIDE SEQUENCE</scope>
    <source>
        <strain evidence="2">AVDCRST_MAG18</strain>
    </source>
</reference>
<proteinExistence type="predicted"/>
<sequence length="175" mass="18165">MPALDTAYLIISGTSASAPVAEPLIEGLAARFARVITIPTPNAARTVSPYALSQVPGHRVVESYFDAAILPRPADGLVLVAPCGFNSLNKLAAGIADSLALSVAAEAIGRGTPVVVGIACNAPLWAHPRARESAVTLRRWGVAVVDPAREGDRVRLANPRELLAAVDGAMGRWGE</sequence>
<dbReference type="GO" id="GO:0071513">
    <property type="term" value="C:phosphopantothenoylcysteine decarboxylase complex"/>
    <property type="evidence" value="ECO:0007669"/>
    <property type="project" value="TreeGrafter"/>
</dbReference>
<name>A0A6J4VP04_9BACT</name>
<organism evidence="2">
    <name type="scientific">uncultured Thermomicrobiales bacterium</name>
    <dbReference type="NCBI Taxonomy" id="1645740"/>
    <lineage>
        <taxon>Bacteria</taxon>
        <taxon>Pseudomonadati</taxon>
        <taxon>Thermomicrobiota</taxon>
        <taxon>Thermomicrobia</taxon>
        <taxon>Thermomicrobiales</taxon>
        <taxon>environmental samples</taxon>
    </lineage>
</organism>
<feature type="domain" description="Flavoprotein" evidence="1">
    <location>
        <begin position="9"/>
        <end position="119"/>
    </location>
</feature>
<dbReference type="Pfam" id="PF02441">
    <property type="entry name" value="Flavoprotein"/>
    <property type="match status" value="1"/>
</dbReference>
<gene>
    <name evidence="2" type="ORF">AVDCRST_MAG18-3673</name>
</gene>
<evidence type="ECO:0000313" key="2">
    <source>
        <dbReference type="EMBL" id="CAA9584856.1"/>
    </source>
</evidence>
<dbReference type="InterPro" id="IPR003382">
    <property type="entry name" value="Flavoprotein"/>
</dbReference>
<protein>
    <recommendedName>
        <fullName evidence="1">Flavoprotein domain-containing protein</fullName>
    </recommendedName>
</protein>
<dbReference type="PANTHER" id="PTHR14359">
    <property type="entry name" value="HOMO-OLIGOMERIC FLAVIN CONTAINING CYS DECARBOXYLASE FAMILY"/>
    <property type="match status" value="1"/>
</dbReference>
<dbReference type="AlphaFoldDB" id="A0A6J4VP04"/>
<dbReference type="PANTHER" id="PTHR14359:SF6">
    <property type="entry name" value="PHOSPHOPANTOTHENOYLCYSTEINE DECARBOXYLASE"/>
    <property type="match status" value="1"/>
</dbReference>
<dbReference type="SUPFAM" id="SSF52507">
    <property type="entry name" value="Homo-oligomeric flavin-containing Cys decarboxylases, HFCD"/>
    <property type="match status" value="1"/>
</dbReference>
<dbReference type="EMBL" id="CADCWN010000291">
    <property type="protein sequence ID" value="CAA9584856.1"/>
    <property type="molecule type" value="Genomic_DNA"/>
</dbReference>
<dbReference type="GO" id="GO:0015937">
    <property type="term" value="P:coenzyme A biosynthetic process"/>
    <property type="evidence" value="ECO:0007669"/>
    <property type="project" value="TreeGrafter"/>
</dbReference>
<accession>A0A6J4VP04</accession>
<dbReference type="Gene3D" id="3.40.50.1950">
    <property type="entry name" value="Flavin prenyltransferase-like"/>
    <property type="match status" value="1"/>
</dbReference>